<dbReference type="EMBL" id="JAUDFV010000139">
    <property type="protein sequence ID" value="KAL2724243.1"/>
    <property type="molecule type" value="Genomic_DNA"/>
</dbReference>
<feature type="compositionally biased region" description="Basic and acidic residues" evidence="1">
    <location>
        <begin position="77"/>
        <end position="92"/>
    </location>
</feature>
<keyword evidence="3" id="KW-1185">Reference proteome</keyword>
<sequence length="211" mass="23892">MEGGVKRWTVPMDFDWLRNQYGGDHQSGEKSILQELPRAPSGSTENCDRSFKGNAPATGFLVAFCKKTSYVSGSSPWEREGRDTSQARERDAAPTPSRPAGRRRRRRREEGEKKGRRNEEGFVRRRNDTSLGSSLDEDNYCGIDELFILSSADEDSLSLKAMAMLREAIEDVGIKKKKMATLRLTEFVLDDLITYTLCELEIPFSIEQQSL</sequence>
<dbReference type="AlphaFoldDB" id="A0ABD2AUH2"/>
<evidence type="ECO:0000313" key="2">
    <source>
        <dbReference type="EMBL" id="KAL2724243.1"/>
    </source>
</evidence>
<proteinExistence type="predicted"/>
<feature type="region of interest" description="Disordered" evidence="1">
    <location>
        <begin position="71"/>
        <end position="125"/>
    </location>
</feature>
<feature type="compositionally biased region" description="Basic and acidic residues" evidence="1">
    <location>
        <begin position="108"/>
        <end position="125"/>
    </location>
</feature>
<organism evidence="2 3">
    <name type="scientific">Vespula squamosa</name>
    <name type="common">Southern yellow jacket</name>
    <name type="synonym">Wasp</name>
    <dbReference type="NCBI Taxonomy" id="30214"/>
    <lineage>
        <taxon>Eukaryota</taxon>
        <taxon>Metazoa</taxon>
        <taxon>Ecdysozoa</taxon>
        <taxon>Arthropoda</taxon>
        <taxon>Hexapoda</taxon>
        <taxon>Insecta</taxon>
        <taxon>Pterygota</taxon>
        <taxon>Neoptera</taxon>
        <taxon>Endopterygota</taxon>
        <taxon>Hymenoptera</taxon>
        <taxon>Apocrita</taxon>
        <taxon>Aculeata</taxon>
        <taxon>Vespoidea</taxon>
        <taxon>Vespidae</taxon>
        <taxon>Vespinae</taxon>
        <taxon>Vespula</taxon>
    </lineage>
</organism>
<gene>
    <name evidence="2" type="ORF">V1478_008756</name>
</gene>
<evidence type="ECO:0000256" key="1">
    <source>
        <dbReference type="SAM" id="MobiDB-lite"/>
    </source>
</evidence>
<reference evidence="2 3" key="1">
    <citation type="journal article" date="2024" name="Ann. Entomol. Soc. Am.">
        <title>Genomic analyses of the southern and eastern yellowjacket wasps (Hymenoptera: Vespidae) reveal evolutionary signatures of social life.</title>
        <authorList>
            <person name="Catto M.A."/>
            <person name="Caine P.B."/>
            <person name="Orr S.E."/>
            <person name="Hunt B.G."/>
            <person name="Goodisman M.A.D."/>
        </authorList>
    </citation>
    <scope>NUCLEOTIDE SEQUENCE [LARGE SCALE GENOMIC DNA]</scope>
    <source>
        <strain evidence="2">233</strain>
        <tissue evidence="2">Head and thorax</tissue>
    </source>
</reference>
<comment type="caution">
    <text evidence="2">The sequence shown here is derived from an EMBL/GenBank/DDBJ whole genome shotgun (WGS) entry which is preliminary data.</text>
</comment>
<accession>A0ABD2AUH2</accession>
<protein>
    <submittedName>
        <fullName evidence="2">Uncharacterized protein</fullName>
    </submittedName>
</protein>
<name>A0ABD2AUH2_VESSQ</name>
<dbReference type="Proteomes" id="UP001607302">
    <property type="component" value="Unassembled WGS sequence"/>
</dbReference>
<evidence type="ECO:0000313" key="3">
    <source>
        <dbReference type="Proteomes" id="UP001607302"/>
    </source>
</evidence>